<dbReference type="InterPro" id="IPR027396">
    <property type="entry name" value="DsrEFH-like"/>
</dbReference>
<keyword evidence="1" id="KW-0732">Signal</keyword>
<protein>
    <submittedName>
        <fullName evidence="2">Uncharacterized protein</fullName>
    </submittedName>
</protein>
<feature type="chain" id="PRO_5006629923" evidence="1">
    <location>
        <begin position="39"/>
        <end position="175"/>
    </location>
</feature>
<reference evidence="2" key="1">
    <citation type="submission" date="2015-11" db="EMBL/GenBank/DDBJ databases">
        <authorList>
            <person name="Zhang Y."/>
            <person name="Guo Z."/>
        </authorList>
    </citation>
    <scope>NUCLEOTIDE SEQUENCE</scope>
    <source>
        <strain evidence="2">BN30871</strain>
    </source>
</reference>
<dbReference type="EMBL" id="FAXN01000023">
    <property type="protein sequence ID" value="CUV65280.1"/>
    <property type="molecule type" value="Genomic_DNA"/>
</dbReference>
<accession>A0A0S4XLU0</accession>
<dbReference type="InterPro" id="IPR003787">
    <property type="entry name" value="Sulphur_relay_DsrE/F-like"/>
</dbReference>
<dbReference type="SUPFAM" id="SSF75169">
    <property type="entry name" value="DsrEFH-like"/>
    <property type="match status" value="1"/>
</dbReference>
<dbReference type="PANTHER" id="PTHR37691">
    <property type="entry name" value="BLR3518 PROTEIN"/>
    <property type="match status" value="1"/>
</dbReference>
<sequence>MQLDLENIAITGRTFGGKMKKIMRFLFGSLLVSVFAFAQQPTQKVVVDLTAGSTKTITSHFIKGFAHTLESFKQKGSNVDAVVVIHGDAYRFFVQKLEQSPYANDQELKNNQQELLAGFMILSQKYHVRFEVCSEGMKARNLDKDIFYTFVHPVPSAQISLIEWQNRGYAYLPFR</sequence>
<evidence type="ECO:0000313" key="2">
    <source>
        <dbReference type="EMBL" id="CUV65280.1"/>
    </source>
</evidence>
<evidence type="ECO:0000256" key="1">
    <source>
        <dbReference type="SAM" id="SignalP"/>
    </source>
</evidence>
<gene>
    <name evidence="2" type="ORF">BN3087_240019</name>
</gene>
<feature type="signal peptide" evidence="1">
    <location>
        <begin position="1"/>
        <end position="38"/>
    </location>
</feature>
<dbReference type="Gene3D" id="3.40.1260.10">
    <property type="entry name" value="DsrEFH-like"/>
    <property type="match status" value="1"/>
</dbReference>
<dbReference type="AlphaFoldDB" id="A0A0S4XLU0"/>
<proteinExistence type="predicted"/>
<organism evidence="2">
    <name type="scientific">Sulfurovum sp. enrichment culture clone C5</name>
    <dbReference type="NCBI Taxonomy" id="497650"/>
    <lineage>
        <taxon>Bacteria</taxon>
        <taxon>Pseudomonadati</taxon>
        <taxon>Campylobacterota</taxon>
        <taxon>Epsilonproteobacteria</taxon>
        <taxon>Campylobacterales</taxon>
        <taxon>Sulfurovaceae</taxon>
        <taxon>Sulfurovum</taxon>
        <taxon>environmental samples</taxon>
    </lineage>
</organism>
<dbReference type="PANTHER" id="PTHR37691:SF1">
    <property type="entry name" value="BLR3518 PROTEIN"/>
    <property type="match status" value="1"/>
</dbReference>
<name>A0A0S4XLU0_9BACT</name>
<dbReference type="Pfam" id="PF02635">
    <property type="entry name" value="DsrE"/>
    <property type="match status" value="1"/>
</dbReference>